<dbReference type="AlphaFoldDB" id="A0A916U5P5"/>
<dbReference type="RefSeq" id="WP_188564319.1">
    <property type="nucleotide sequence ID" value="NZ_BMED01000001.1"/>
</dbReference>
<organism evidence="2 3">
    <name type="scientific">Undibacterium terreum</name>
    <dbReference type="NCBI Taxonomy" id="1224302"/>
    <lineage>
        <taxon>Bacteria</taxon>
        <taxon>Pseudomonadati</taxon>
        <taxon>Pseudomonadota</taxon>
        <taxon>Betaproteobacteria</taxon>
        <taxon>Burkholderiales</taxon>
        <taxon>Oxalobacteraceae</taxon>
        <taxon>Undibacterium</taxon>
    </lineage>
</organism>
<keyword evidence="3" id="KW-1185">Reference proteome</keyword>
<dbReference type="Proteomes" id="UP000637423">
    <property type="component" value="Unassembled WGS sequence"/>
</dbReference>
<dbReference type="EMBL" id="BMED01000001">
    <property type="protein sequence ID" value="GGC60385.1"/>
    <property type="molecule type" value="Genomic_DNA"/>
</dbReference>
<reference evidence="2" key="2">
    <citation type="submission" date="2020-09" db="EMBL/GenBank/DDBJ databases">
        <authorList>
            <person name="Sun Q."/>
            <person name="Zhou Y."/>
        </authorList>
    </citation>
    <scope>NUCLEOTIDE SEQUENCE</scope>
    <source>
        <strain evidence="2">CGMCC 1.10998</strain>
    </source>
</reference>
<comment type="caution">
    <text evidence="2">The sequence shown here is derived from an EMBL/GenBank/DDBJ whole genome shotgun (WGS) entry which is preliminary data.</text>
</comment>
<protein>
    <submittedName>
        <fullName evidence="2">General stress protein</fullName>
    </submittedName>
</protein>
<dbReference type="PANTHER" id="PTHR34818:SF1">
    <property type="entry name" value="PROTEIN BLI-3"/>
    <property type="match status" value="1"/>
</dbReference>
<name>A0A916U5P5_9BURK</name>
<proteinExistence type="predicted"/>
<feature type="domain" description="General stress protein FMN-binding split barrel" evidence="1">
    <location>
        <begin position="7"/>
        <end position="154"/>
    </location>
</feature>
<accession>A0A916U5P5</accession>
<evidence type="ECO:0000313" key="2">
    <source>
        <dbReference type="EMBL" id="GGC60385.1"/>
    </source>
</evidence>
<dbReference type="InterPro" id="IPR038725">
    <property type="entry name" value="YdaG_split_barrel_FMN-bd"/>
</dbReference>
<dbReference type="Gene3D" id="2.30.110.10">
    <property type="entry name" value="Electron Transport, Fmn-binding Protein, Chain A"/>
    <property type="match status" value="1"/>
</dbReference>
<dbReference type="Pfam" id="PF16242">
    <property type="entry name" value="Pyrid_ox_like"/>
    <property type="match status" value="1"/>
</dbReference>
<evidence type="ECO:0000313" key="3">
    <source>
        <dbReference type="Proteomes" id="UP000637423"/>
    </source>
</evidence>
<dbReference type="SUPFAM" id="SSF50475">
    <property type="entry name" value="FMN-binding split barrel"/>
    <property type="match status" value="1"/>
</dbReference>
<dbReference type="InterPro" id="IPR052917">
    <property type="entry name" value="Stress-Dev_Protein"/>
</dbReference>
<reference evidence="2" key="1">
    <citation type="journal article" date="2014" name="Int. J. Syst. Evol. Microbiol.">
        <title>Complete genome sequence of Corynebacterium casei LMG S-19264T (=DSM 44701T), isolated from a smear-ripened cheese.</title>
        <authorList>
            <consortium name="US DOE Joint Genome Institute (JGI-PGF)"/>
            <person name="Walter F."/>
            <person name="Albersmeier A."/>
            <person name="Kalinowski J."/>
            <person name="Ruckert C."/>
        </authorList>
    </citation>
    <scope>NUCLEOTIDE SEQUENCE</scope>
    <source>
        <strain evidence="2">CGMCC 1.10998</strain>
    </source>
</reference>
<gene>
    <name evidence="2" type="ORF">GCM10011396_04060</name>
</gene>
<evidence type="ECO:0000259" key="1">
    <source>
        <dbReference type="Pfam" id="PF16242"/>
    </source>
</evidence>
<sequence>MTFSNENYRKLKEKTDQVKVGMLTTMNTEGFLFSRPMTNQQLDEDGYLWFFTSDHSTVAQQLARNTHVNVSFSDPGKSLYISVSGHASVSGDRQKIEQLWNPLVAAWFPKGKEDPQIALIKVHVHAAEYWDADSGKMRQLFAVITAAILGEQPNDLGEHGKISR</sequence>
<dbReference type="InterPro" id="IPR012349">
    <property type="entry name" value="Split_barrel_FMN-bd"/>
</dbReference>
<dbReference type="PANTHER" id="PTHR34818">
    <property type="entry name" value="PROTEIN BLI-3"/>
    <property type="match status" value="1"/>
</dbReference>